<dbReference type="InterPro" id="IPR005952">
    <property type="entry name" value="Phosphogly_mut1"/>
</dbReference>
<dbReference type="NCBIfam" id="TIGR01258">
    <property type="entry name" value="pgm_1"/>
    <property type="match status" value="1"/>
</dbReference>
<comment type="function">
    <text evidence="5 9">Catalyzes the interconversion of 2-phosphoglycerate and 3-phosphoglycerate.</text>
</comment>
<dbReference type="EMBL" id="CP001928">
    <property type="protein sequence ID" value="ADI37672.1"/>
    <property type="molecule type" value="Genomic_DNA"/>
</dbReference>
<gene>
    <name evidence="10" type="primary">pgmA</name>
    <name evidence="5" type="synonym">gpmA</name>
    <name evidence="10" type="ordered locus">wcw_0297</name>
</gene>
<evidence type="ECO:0000256" key="6">
    <source>
        <dbReference type="PIRSR" id="PIRSR613078-1"/>
    </source>
</evidence>
<dbReference type="GO" id="GO:0006094">
    <property type="term" value="P:gluconeogenesis"/>
    <property type="evidence" value="ECO:0007669"/>
    <property type="project" value="UniProtKB-UniRule"/>
</dbReference>
<dbReference type="GO" id="GO:0006096">
    <property type="term" value="P:glycolytic process"/>
    <property type="evidence" value="ECO:0007669"/>
    <property type="project" value="UniProtKB-UniRule"/>
</dbReference>
<dbReference type="HAMAP" id="MF_01039">
    <property type="entry name" value="PGAM_GpmA"/>
    <property type="match status" value="1"/>
</dbReference>
<comment type="catalytic activity">
    <reaction evidence="5 9">
        <text>(2R)-2-phosphoglycerate = (2R)-3-phosphoglycerate</text>
        <dbReference type="Rhea" id="RHEA:15901"/>
        <dbReference type="ChEBI" id="CHEBI:58272"/>
        <dbReference type="ChEBI" id="CHEBI:58289"/>
        <dbReference type="EC" id="5.4.2.11"/>
    </reaction>
</comment>
<dbReference type="PANTHER" id="PTHR11931">
    <property type="entry name" value="PHOSPHOGLYCERATE MUTASE"/>
    <property type="match status" value="1"/>
</dbReference>
<evidence type="ECO:0000256" key="1">
    <source>
        <dbReference type="ARBA" id="ARBA00006717"/>
    </source>
</evidence>
<accession>D6YU61</accession>
<feature type="site" description="Transition state stabilizer" evidence="5 8">
    <location>
        <position position="182"/>
    </location>
</feature>
<evidence type="ECO:0000256" key="5">
    <source>
        <dbReference type="HAMAP-Rule" id="MF_01039"/>
    </source>
</evidence>
<feature type="binding site" evidence="5 7">
    <location>
        <position position="123"/>
    </location>
    <ligand>
        <name>substrate</name>
    </ligand>
</feature>
<protein>
    <recommendedName>
        <fullName evidence="5 9">2,3-bisphosphoglycerate-dependent phosphoglycerate mutase</fullName>
        <shortName evidence="5">BPG-dependent PGAM</shortName>
        <shortName evidence="5">PGAM</shortName>
        <shortName evidence="5">Phosphoglyceromutase</shortName>
        <shortName evidence="5">dPGM</shortName>
        <ecNumber evidence="5 9">5.4.2.11</ecNumber>
    </recommendedName>
</protein>
<dbReference type="GO" id="GO:0004619">
    <property type="term" value="F:phosphoglycerate mutase activity"/>
    <property type="evidence" value="ECO:0007669"/>
    <property type="project" value="UniProtKB-UniRule"/>
</dbReference>
<dbReference type="Pfam" id="PF00300">
    <property type="entry name" value="His_Phos_1"/>
    <property type="match status" value="2"/>
</dbReference>
<feature type="binding site" evidence="5 7">
    <location>
        <begin position="21"/>
        <end position="22"/>
    </location>
    <ligand>
        <name>substrate</name>
    </ligand>
</feature>
<dbReference type="OrthoDB" id="9781415at2"/>
<feature type="binding site" evidence="5 7">
    <location>
        <begin position="183"/>
        <end position="184"/>
    </location>
    <ligand>
        <name>substrate</name>
    </ligand>
</feature>
<dbReference type="SMART" id="SM00855">
    <property type="entry name" value="PGAM"/>
    <property type="match status" value="1"/>
</dbReference>
<evidence type="ECO:0000256" key="7">
    <source>
        <dbReference type="PIRSR" id="PIRSR613078-2"/>
    </source>
</evidence>
<reference evidence="10 11" key="1">
    <citation type="journal article" date="2010" name="PLoS ONE">
        <title>The Waddlia genome: a window into chlamydial biology.</title>
        <authorList>
            <person name="Bertelli C."/>
            <person name="Collyn F."/>
            <person name="Croxatto A."/>
            <person name="Ruckert C."/>
            <person name="Polkinghorne A."/>
            <person name="Kebbi-Beghdadi C."/>
            <person name="Goesmann A."/>
            <person name="Vaughan L."/>
            <person name="Greub G."/>
        </authorList>
    </citation>
    <scope>NUCLEOTIDE SEQUENCE [LARGE SCALE GENOMIC DNA]</scope>
    <source>
        <strain evidence="11">ATCC VR-1470 / WSU 86-1044</strain>
    </source>
</reference>
<dbReference type="NCBIfam" id="NF002217">
    <property type="entry name" value="PRK01112.1"/>
    <property type="match status" value="1"/>
</dbReference>
<feature type="active site" description="Proton donor/acceptor" evidence="5 6">
    <location>
        <position position="112"/>
    </location>
</feature>
<feature type="active site" description="Tele-phosphohistidine intermediate" evidence="5 6">
    <location>
        <position position="9"/>
    </location>
</feature>
<dbReference type="UniPathway" id="UPA00109">
    <property type="reaction ID" value="UER00186"/>
</dbReference>
<evidence type="ECO:0000256" key="3">
    <source>
        <dbReference type="ARBA" id="ARBA00023152"/>
    </source>
</evidence>
<comment type="similarity">
    <text evidence="1 5">Belongs to the phosphoglycerate mutase family. BPG-dependent PGAM subfamily.</text>
</comment>
<proteinExistence type="inferred from homology"/>
<evidence type="ECO:0000313" key="11">
    <source>
        <dbReference type="Proteomes" id="UP000001505"/>
    </source>
</evidence>
<feature type="binding site" evidence="5 7">
    <location>
        <position position="58"/>
    </location>
    <ligand>
        <name>substrate</name>
    </ligand>
</feature>
<dbReference type="HOGENOM" id="CLU_033323_1_4_0"/>
<dbReference type="eggNOG" id="COG0588">
    <property type="taxonomic scope" value="Bacteria"/>
</dbReference>
<evidence type="ECO:0000313" key="10">
    <source>
        <dbReference type="EMBL" id="ADI37672.1"/>
    </source>
</evidence>
<dbReference type="Proteomes" id="UP000001505">
    <property type="component" value="Chromosome"/>
</dbReference>
<dbReference type="SUPFAM" id="SSF53254">
    <property type="entry name" value="Phosphoglycerate mutase-like"/>
    <property type="match status" value="1"/>
</dbReference>
<evidence type="ECO:0000256" key="8">
    <source>
        <dbReference type="PIRSR" id="PIRSR613078-3"/>
    </source>
</evidence>
<dbReference type="STRING" id="716544.wcw_0297"/>
<dbReference type="CDD" id="cd07067">
    <property type="entry name" value="HP_PGM_like"/>
    <property type="match status" value="1"/>
</dbReference>
<keyword evidence="11" id="KW-1185">Reference proteome</keyword>
<comment type="pathway">
    <text evidence="5 9">Carbohydrate degradation; glycolysis; pyruvate from D-glyceraldehyde 3-phosphate: step 3/5.</text>
</comment>
<evidence type="ECO:0000256" key="4">
    <source>
        <dbReference type="ARBA" id="ARBA00023235"/>
    </source>
</evidence>
<evidence type="ECO:0000256" key="2">
    <source>
        <dbReference type="ARBA" id="ARBA00022432"/>
    </source>
</evidence>
<keyword evidence="2 5" id="KW-0312">Gluconeogenesis</keyword>
<keyword evidence="3 5" id="KW-0324">Glycolysis</keyword>
<dbReference type="AlphaFoldDB" id="D6YU61"/>
<dbReference type="Gene3D" id="3.40.50.1240">
    <property type="entry name" value="Phosphoglycerate mutase-like"/>
    <property type="match status" value="1"/>
</dbReference>
<evidence type="ECO:0000256" key="9">
    <source>
        <dbReference type="RuleBase" id="RU004512"/>
    </source>
</evidence>
<dbReference type="EC" id="5.4.2.11" evidence="5 9"/>
<keyword evidence="4 5" id="KW-0413">Isomerase</keyword>
<name>D6YU61_WADCW</name>
<dbReference type="KEGG" id="wch:wcw_0297"/>
<feature type="binding site" evidence="5 7">
    <location>
        <begin position="139"/>
        <end position="140"/>
    </location>
    <ligand>
        <name>substrate</name>
    </ligand>
</feature>
<dbReference type="PIRSF" id="PIRSF000709">
    <property type="entry name" value="6PFK_2-Ptase"/>
    <property type="match status" value="1"/>
</dbReference>
<dbReference type="PROSITE" id="PS00175">
    <property type="entry name" value="PG_MUTASE"/>
    <property type="match status" value="1"/>
</dbReference>
<sequence length="224" mass="25595">MSRLILMRHGESEWNKLNQFTGWVDVSLSKKGIEEAIEAGKEIKDIPIDVIFMSTLIRSQLTAMLAMSQHSEGKVPVVMHKTDEKLKEWGKIYSDEAKEKTIPCFVSWEINERMYGELQGYNKKKTAEKFGADQVKVWRRSYSTPPPSGESLQMTAERTIPYFENTIVPFLREGQNVLVSAHGNSLRSIMMDLDALSEEEVVSLEIPTGKPIIYSYENGNFIRK</sequence>
<feature type="binding site" evidence="5 7">
    <location>
        <begin position="112"/>
        <end position="115"/>
    </location>
    <ligand>
        <name>substrate</name>
    </ligand>
</feature>
<dbReference type="InterPro" id="IPR001345">
    <property type="entry name" value="PG/BPGM_mutase_AS"/>
</dbReference>
<dbReference type="InterPro" id="IPR013078">
    <property type="entry name" value="His_Pase_superF_clade-1"/>
</dbReference>
<feature type="binding site" evidence="5 7">
    <location>
        <begin position="8"/>
        <end position="15"/>
    </location>
    <ligand>
        <name>substrate</name>
    </ligand>
</feature>
<organism evidence="10 11">
    <name type="scientific">Waddlia chondrophila (strain ATCC VR-1470 / WSU 86-1044)</name>
    <dbReference type="NCBI Taxonomy" id="716544"/>
    <lineage>
        <taxon>Bacteria</taxon>
        <taxon>Pseudomonadati</taxon>
        <taxon>Chlamydiota</taxon>
        <taxon>Chlamydiia</taxon>
        <taxon>Parachlamydiales</taxon>
        <taxon>Waddliaceae</taxon>
        <taxon>Waddlia</taxon>
    </lineage>
</organism>
<dbReference type="InterPro" id="IPR029033">
    <property type="entry name" value="His_PPase_superfam"/>
</dbReference>
<dbReference type="RefSeq" id="WP_013181400.1">
    <property type="nucleotide sequence ID" value="NC_014225.1"/>
</dbReference>